<dbReference type="CDD" id="cd01189">
    <property type="entry name" value="INT_ICEBs1_C_like"/>
    <property type="match status" value="1"/>
</dbReference>
<dbReference type="Gene3D" id="1.10.443.10">
    <property type="entry name" value="Intergrase catalytic core"/>
    <property type="match status" value="1"/>
</dbReference>
<dbReference type="PATRIC" id="fig|1133569.4.peg.407"/>
<feature type="domain" description="Tyr recombinase" evidence="4">
    <location>
        <begin position="112"/>
        <end position="298"/>
    </location>
</feature>
<dbReference type="PANTHER" id="PTHR30349:SF64">
    <property type="entry name" value="PROPHAGE INTEGRASE INTD-RELATED"/>
    <property type="match status" value="1"/>
</dbReference>
<dbReference type="InterPro" id="IPR050090">
    <property type="entry name" value="Tyrosine_recombinase_XerCD"/>
</dbReference>
<evidence type="ECO:0000313" key="5">
    <source>
        <dbReference type="EMBL" id="KRM82447.1"/>
    </source>
</evidence>
<protein>
    <submittedName>
        <fullName evidence="5">Integrase</fullName>
    </submittedName>
</protein>
<dbReference type="EMBL" id="AYYX01000138">
    <property type="protein sequence ID" value="KRM82447.1"/>
    <property type="molecule type" value="Genomic_DNA"/>
</dbReference>
<dbReference type="InterPro" id="IPR013762">
    <property type="entry name" value="Integrase-like_cat_sf"/>
</dbReference>
<keyword evidence="2" id="KW-0238">DNA-binding</keyword>
<dbReference type="RefSeq" id="WP_010580786.1">
    <property type="nucleotide sequence ID" value="NZ_AHYZ01000117.1"/>
</dbReference>
<sequence length="308" mass="35630">MASKKSTQLFYRYYAEWIGLYKVNAVREVTLDKYYLTLHWVRVLAPTLKLNQLDRRTYQKLINDFAVEHERQTTIDFHHQIKCAILDALDEGLIKQNPTRKVTIKGRNPRPKKIKYLSQSQLQSLIKQLELGTVLNWDWFILLVAKTGLRFAEALGATPQDFDFEKRLLTINKTWNYRRVDGGFQPTKNTSSIRKIELDWQTAMQFSQLIKNCPPNNPIFVNGRVFNSTINHRLAVLCKKAKVPVISIHGLRHTHASLLLFAGVSIASVARRLGHSSITTTQKTYLHIINELESQDSDKIMHEMSVLM</sequence>
<keyword evidence="3" id="KW-0233">DNA recombination</keyword>
<keyword evidence="6" id="KW-1185">Reference proteome</keyword>
<evidence type="ECO:0000256" key="3">
    <source>
        <dbReference type="ARBA" id="ARBA00023172"/>
    </source>
</evidence>
<dbReference type="PROSITE" id="PS51898">
    <property type="entry name" value="TYR_RECOMBINASE"/>
    <property type="match status" value="1"/>
</dbReference>
<evidence type="ECO:0000256" key="2">
    <source>
        <dbReference type="ARBA" id="ARBA00023125"/>
    </source>
</evidence>
<dbReference type="InterPro" id="IPR011010">
    <property type="entry name" value="DNA_brk_join_enz"/>
</dbReference>
<dbReference type="SUPFAM" id="SSF56349">
    <property type="entry name" value="DNA breaking-rejoining enzymes"/>
    <property type="match status" value="1"/>
</dbReference>
<dbReference type="PANTHER" id="PTHR30349">
    <property type="entry name" value="PHAGE INTEGRASE-RELATED"/>
    <property type="match status" value="1"/>
</dbReference>
<dbReference type="GO" id="GO:0006310">
    <property type="term" value="P:DNA recombination"/>
    <property type="evidence" value="ECO:0007669"/>
    <property type="project" value="UniProtKB-KW"/>
</dbReference>
<evidence type="ECO:0000259" key="4">
    <source>
        <dbReference type="PROSITE" id="PS51898"/>
    </source>
</evidence>
<dbReference type="InterPro" id="IPR010998">
    <property type="entry name" value="Integrase_recombinase_N"/>
</dbReference>
<proteinExistence type="inferred from homology"/>
<name>A0A0R2BSK2_9LACO</name>
<dbReference type="GO" id="GO:0015074">
    <property type="term" value="P:DNA integration"/>
    <property type="evidence" value="ECO:0007669"/>
    <property type="project" value="InterPro"/>
</dbReference>
<gene>
    <name evidence="5" type="ORF">FD21_GL000383</name>
</gene>
<evidence type="ECO:0000256" key="1">
    <source>
        <dbReference type="ARBA" id="ARBA00008857"/>
    </source>
</evidence>
<dbReference type="Proteomes" id="UP000051576">
    <property type="component" value="Unassembled WGS sequence"/>
</dbReference>
<dbReference type="Pfam" id="PF00589">
    <property type="entry name" value="Phage_integrase"/>
    <property type="match status" value="1"/>
</dbReference>
<accession>A0A0R2BSK2</accession>
<dbReference type="eggNOG" id="COG0582">
    <property type="taxonomic scope" value="Bacteria"/>
</dbReference>
<comment type="similarity">
    <text evidence="1">Belongs to the 'phage' integrase family.</text>
</comment>
<dbReference type="AlphaFoldDB" id="A0A0R2BSK2"/>
<dbReference type="GO" id="GO:0003677">
    <property type="term" value="F:DNA binding"/>
    <property type="evidence" value="ECO:0007669"/>
    <property type="project" value="UniProtKB-KW"/>
</dbReference>
<dbReference type="Gene3D" id="1.10.150.130">
    <property type="match status" value="1"/>
</dbReference>
<dbReference type="OrthoDB" id="9803188at2"/>
<reference evidence="5 6" key="1">
    <citation type="journal article" date="2015" name="Genome Announc.">
        <title>Expanding the biotechnology potential of lactobacilli through comparative genomics of 213 strains and associated genera.</title>
        <authorList>
            <person name="Sun Z."/>
            <person name="Harris H.M."/>
            <person name="McCann A."/>
            <person name="Guo C."/>
            <person name="Argimon S."/>
            <person name="Zhang W."/>
            <person name="Yang X."/>
            <person name="Jeffery I.B."/>
            <person name="Cooney J.C."/>
            <person name="Kagawa T.F."/>
            <person name="Liu W."/>
            <person name="Song Y."/>
            <person name="Salvetti E."/>
            <person name="Wrobel A."/>
            <person name="Rasinkangas P."/>
            <person name="Parkhill J."/>
            <person name="Rea M.C."/>
            <person name="O'Sullivan O."/>
            <person name="Ritari J."/>
            <person name="Douillard F.P."/>
            <person name="Paul Ross R."/>
            <person name="Yang R."/>
            <person name="Briner A.E."/>
            <person name="Felis G.E."/>
            <person name="de Vos W.M."/>
            <person name="Barrangou R."/>
            <person name="Klaenhammer T.R."/>
            <person name="Caufield P.W."/>
            <person name="Cui Y."/>
            <person name="Zhang H."/>
            <person name="O'Toole P.W."/>
        </authorList>
    </citation>
    <scope>NUCLEOTIDE SEQUENCE [LARGE SCALE GENOMIC DNA]</scope>
    <source>
        <strain evidence="5 6">DSM 20605</strain>
    </source>
</reference>
<dbReference type="InterPro" id="IPR002104">
    <property type="entry name" value="Integrase_catalytic"/>
</dbReference>
<comment type="caution">
    <text evidence="5">The sequence shown here is derived from an EMBL/GenBank/DDBJ whole genome shotgun (WGS) entry which is preliminary data.</text>
</comment>
<evidence type="ECO:0000313" key="6">
    <source>
        <dbReference type="Proteomes" id="UP000051576"/>
    </source>
</evidence>
<dbReference type="STRING" id="1133569.FD21_GL000383"/>
<organism evidence="5 6">
    <name type="scientific">Liquorilactobacillus vini DSM 20605</name>
    <dbReference type="NCBI Taxonomy" id="1133569"/>
    <lineage>
        <taxon>Bacteria</taxon>
        <taxon>Bacillati</taxon>
        <taxon>Bacillota</taxon>
        <taxon>Bacilli</taxon>
        <taxon>Lactobacillales</taxon>
        <taxon>Lactobacillaceae</taxon>
        <taxon>Liquorilactobacillus</taxon>
    </lineage>
</organism>